<dbReference type="Gene3D" id="3.90.950.10">
    <property type="match status" value="1"/>
</dbReference>
<comment type="similarity">
    <text evidence="1">Belongs to the HAM1 NTPase family.</text>
</comment>
<dbReference type="EMBL" id="GG730049">
    <property type="protein sequence ID" value="EEZ92803.1"/>
    <property type="molecule type" value="Genomic_DNA"/>
</dbReference>
<dbReference type="AlphaFoldDB" id="D2EFW0"/>
<dbReference type="GO" id="GO:0047429">
    <property type="term" value="F:nucleoside triphosphate diphosphatase activity"/>
    <property type="evidence" value="ECO:0007669"/>
    <property type="project" value="InterPro"/>
</dbReference>
<evidence type="ECO:0000313" key="3">
    <source>
        <dbReference type="EMBL" id="EEZ92803.1"/>
    </source>
</evidence>
<dbReference type="CDD" id="cd00515">
    <property type="entry name" value="HAM1"/>
    <property type="match status" value="1"/>
</dbReference>
<evidence type="ECO:0000256" key="1">
    <source>
        <dbReference type="ARBA" id="ARBA00008023"/>
    </source>
</evidence>
<dbReference type="PANTHER" id="PTHR11067">
    <property type="entry name" value="INOSINE TRIPHOSPHATE PYROPHOSPHATASE/HAM1 PROTEIN"/>
    <property type="match status" value="1"/>
</dbReference>
<dbReference type="GO" id="GO:0005737">
    <property type="term" value="C:cytoplasm"/>
    <property type="evidence" value="ECO:0007669"/>
    <property type="project" value="TreeGrafter"/>
</dbReference>
<dbReference type="PANTHER" id="PTHR11067:SF9">
    <property type="entry name" value="INOSINE TRIPHOSPHATE PYROPHOSPHATASE"/>
    <property type="match status" value="1"/>
</dbReference>
<protein>
    <submittedName>
        <fullName evidence="3">Ham1 family protein</fullName>
    </submittedName>
</protein>
<dbReference type="Proteomes" id="UP000009375">
    <property type="component" value="Unassembled WGS sequence"/>
</dbReference>
<gene>
    <name evidence="3" type="ORF">BJBARM4_0641</name>
</gene>
<evidence type="ECO:0000256" key="2">
    <source>
        <dbReference type="ARBA" id="ARBA00022801"/>
    </source>
</evidence>
<dbReference type="SUPFAM" id="SSF52972">
    <property type="entry name" value="ITPase-like"/>
    <property type="match status" value="1"/>
</dbReference>
<dbReference type="InterPro" id="IPR029001">
    <property type="entry name" value="ITPase-like_fam"/>
</dbReference>
<dbReference type="InterPro" id="IPR002637">
    <property type="entry name" value="RdgB/HAM1"/>
</dbReference>
<keyword evidence="2" id="KW-0378">Hydrolase</keyword>
<evidence type="ECO:0000313" key="4">
    <source>
        <dbReference type="Proteomes" id="UP000009375"/>
    </source>
</evidence>
<sequence>MEIFYVTSNDGKFLEASKLLPALKKLSLNLEEVQSLDPVEIAKNKALSAIKQTGAENLVVDDVSIYLEAFDYKLPGPLIKWFLLSIGSKGIWDTAKKFKKYGAFAVCTLCYADKRGKIKVFTGKVKGKVVKSNINSNKSWDYIFMPEGEVKTFAQMSLSEKNKISHRGIAIQKLKKYLRI</sequence>
<dbReference type="Pfam" id="PF01725">
    <property type="entry name" value="Ham1p_like"/>
    <property type="match status" value="1"/>
</dbReference>
<organism evidence="3 4">
    <name type="scientific">Candidatus Parvarchaeum acidiphilum ARMAN-4</name>
    <dbReference type="NCBI Taxonomy" id="662760"/>
    <lineage>
        <taxon>Archaea</taxon>
        <taxon>Candidatus Parvarchaeota</taxon>
        <taxon>Candidatus Parvarchaeum</taxon>
    </lineage>
</organism>
<name>D2EFW0_PARA4</name>
<dbReference type="GO" id="GO:0009143">
    <property type="term" value="P:nucleoside triphosphate catabolic process"/>
    <property type="evidence" value="ECO:0007669"/>
    <property type="project" value="InterPro"/>
</dbReference>
<reference evidence="3 4" key="1">
    <citation type="journal article" date="2010" name="Proc. Natl. Acad. Sci. U.S.A.">
        <title>Enigmatic, ultrasmall, uncultivated Archaea.</title>
        <authorList>
            <person name="Baker B.J."/>
            <person name="Comolli L.R."/>
            <person name="Dick G.J."/>
            <person name="Hauser L.J."/>
            <person name="Hyatt D."/>
            <person name="Dill B.D."/>
            <person name="Land M.L."/>
            <person name="Verberkmoes N.C."/>
            <person name="Hettich R.L."/>
            <person name="Banfield J.F."/>
        </authorList>
    </citation>
    <scope>NUCLEOTIDE SEQUENCE [LARGE SCALE GENOMIC DNA]</scope>
</reference>
<accession>D2EFW0</accession>
<proteinExistence type="inferred from homology"/>